<protein>
    <recommendedName>
        <fullName evidence="2">HMA domain-containing protein</fullName>
    </recommendedName>
</protein>
<comment type="caution">
    <text evidence="3">The sequence shown here is derived from an EMBL/GenBank/DDBJ whole genome shotgun (WGS) entry which is preliminary data.</text>
</comment>
<dbReference type="PROSITE" id="PS50846">
    <property type="entry name" value="HMA_2"/>
    <property type="match status" value="1"/>
</dbReference>
<sequence>MPTIAFGGLSCRCEGCLKKINKRVMEVSGVQKVEIDSNDVKVTGNFDPQQVIIHVWKKTKKTLTAADKGINEAAMLKIEKMRRASRATVDKSDNICCFGF</sequence>
<dbReference type="EMBL" id="JBJUIK010000010">
    <property type="protein sequence ID" value="KAL3516189.1"/>
    <property type="molecule type" value="Genomic_DNA"/>
</dbReference>
<dbReference type="AlphaFoldDB" id="A0ABD2ZB67"/>
<dbReference type="CDD" id="cd00371">
    <property type="entry name" value="HMA"/>
    <property type="match status" value="1"/>
</dbReference>
<reference evidence="3 4" key="1">
    <citation type="submission" date="2024-11" db="EMBL/GenBank/DDBJ databases">
        <title>A near-complete genome assembly of Cinchona calisaya.</title>
        <authorList>
            <person name="Lian D.C."/>
            <person name="Zhao X.W."/>
            <person name="Wei L."/>
        </authorList>
    </citation>
    <scope>NUCLEOTIDE SEQUENCE [LARGE SCALE GENOMIC DNA]</scope>
    <source>
        <tissue evidence="3">Nenye</tissue>
    </source>
</reference>
<dbReference type="InterPro" id="IPR006121">
    <property type="entry name" value="HMA_dom"/>
</dbReference>
<name>A0ABD2ZB67_9GENT</name>
<evidence type="ECO:0000256" key="1">
    <source>
        <dbReference type="ARBA" id="ARBA00004170"/>
    </source>
</evidence>
<gene>
    <name evidence="3" type="ORF">ACH5RR_023091</name>
</gene>
<organism evidence="3 4">
    <name type="scientific">Cinchona calisaya</name>
    <dbReference type="NCBI Taxonomy" id="153742"/>
    <lineage>
        <taxon>Eukaryota</taxon>
        <taxon>Viridiplantae</taxon>
        <taxon>Streptophyta</taxon>
        <taxon>Embryophyta</taxon>
        <taxon>Tracheophyta</taxon>
        <taxon>Spermatophyta</taxon>
        <taxon>Magnoliopsida</taxon>
        <taxon>eudicotyledons</taxon>
        <taxon>Gunneridae</taxon>
        <taxon>Pentapetalae</taxon>
        <taxon>asterids</taxon>
        <taxon>lamiids</taxon>
        <taxon>Gentianales</taxon>
        <taxon>Rubiaceae</taxon>
        <taxon>Cinchonoideae</taxon>
        <taxon>Cinchoneae</taxon>
        <taxon>Cinchona</taxon>
    </lineage>
</organism>
<dbReference type="SUPFAM" id="SSF55008">
    <property type="entry name" value="HMA, heavy metal-associated domain"/>
    <property type="match status" value="1"/>
</dbReference>
<evidence type="ECO:0000259" key="2">
    <source>
        <dbReference type="PROSITE" id="PS50846"/>
    </source>
</evidence>
<evidence type="ECO:0000313" key="3">
    <source>
        <dbReference type="EMBL" id="KAL3516189.1"/>
    </source>
</evidence>
<keyword evidence="4" id="KW-1185">Reference proteome</keyword>
<comment type="subcellular location">
    <subcellularLocation>
        <location evidence="1">Membrane</location>
        <topology evidence="1">Peripheral membrane protein</topology>
    </subcellularLocation>
</comment>
<dbReference type="Proteomes" id="UP001630127">
    <property type="component" value="Unassembled WGS sequence"/>
</dbReference>
<dbReference type="GO" id="GO:0016020">
    <property type="term" value="C:membrane"/>
    <property type="evidence" value="ECO:0007669"/>
    <property type="project" value="UniProtKB-SubCell"/>
</dbReference>
<proteinExistence type="predicted"/>
<dbReference type="GO" id="GO:0009626">
    <property type="term" value="P:plant-type hypersensitive response"/>
    <property type="evidence" value="ECO:0007669"/>
    <property type="project" value="UniProtKB-KW"/>
</dbReference>
<dbReference type="InterPro" id="IPR036163">
    <property type="entry name" value="HMA_dom_sf"/>
</dbReference>
<dbReference type="Gene3D" id="3.30.70.100">
    <property type="match status" value="1"/>
</dbReference>
<evidence type="ECO:0000313" key="4">
    <source>
        <dbReference type="Proteomes" id="UP001630127"/>
    </source>
</evidence>
<accession>A0ABD2ZB67</accession>
<feature type="domain" description="HMA" evidence="2">
    <location>
        <begin position="1"/>
        <end position="64"/>
    </location>
</feature>